<dbReference type="GO" id="GO:0015558">
    <property type="term" value="F:secondary active p-aminobenzoyl-glutamate transmembrane transporter activity"/>
    <property type="evidence" value="ECO:0007669"/>
    <property type="project" value="InterPro"/>
</dbReference>
<evidence type="ECO:0000313" key="2">
    <source>
        <dbReference type="EMBL" id="HJB10213.1"/>
    </source>
</evidence>
<dbReference type="AlphaFoldDB" id="A0A9D2LCV0"/>
<dbReference type="PANTHER" id="PTHR30282">
    <property type="entry name" value="P-AMINOBENZOYL GLUTAMATE TRANSPORTER"/>
    <property type="match status" value="1"/>
</dbReference>
<dbReference type="PANTHER" id="PTHR30282:SF0">
    <property type="entry name" value="P-AMINOBENZOYL-GLUTAMATE TRANSPORT PROTEIN"/>
    <property type="match status" value="1"/>
</dbReference>
<proteinExistence type="predicted"/>
<keyword evidence="1" id="KW-1133">Transmembrane helix</keyword>
<name>A0A9D2LCV0_9MICO</name>
<feature type="transmembrane region" description="Helical" evidence="1">
    <location>
        <begin position="487"/>
        <end position="510"/>
    </location>
</feature>
<dbReference type="InterPro" id="IPR004697">
    <property type="entry name" value="AbgT"/>
</dbReference>
<accession>A0A9D2LCV0</accession>
<evidence type="ECO:0000313" key="3">
    <source>
        <dbReference type="Proteomes" id="UP000823823"/>
    </source>
</evidence>
<feature type="transmembrane region" description="Helical" evidence="1">
    <location>
        <begin position="278"/>
        <end position="301"/>
    </location>
</feature>
<evidence type="ECO:0000256" key="1">
    <source>
        <dbReference type="SAM" id="Phobius"/>
    </source>
</evidence>
<feature type="transmembrane region" description="Helical" evidence="1">
    <location>
        <begin position="397"/>
        <end position="419"/>
    </location>
</feature>
<keyword evidence="1" id="KW-0812">Transmembrane</keyword>
<gene>
    <name evidence="2" type="ORF">H9786_06735</name>
</gene>
<feature type="transmembrane region" description="Helical" evidence="1">
    <location>
        <begin position="359"/>
        <end position="377"/>
    </location>
</feature>
<reference evidence="2" key="1">
    <citation type="journal article" date="2021" name="PeerJ">
        <title>Extensive microbial diversity within the chicken gut microbiome revealed by metagenomics and culture.</title>
        <authorList>
            <person name="Gilroy R."/>
            <person name="Ravi A."/>
            <person name="Getino M."/>
            <person name="Pursley I."/>
            <person name="Horton D.L."/>
            <person name="Alikhan N.F."/>
            <person name="Baker D."/>
            <person name="Gharbi K."/>
            <person name="Hall N."/>
            <person name="Watson M."/>
            <person name="Adriaenssens E.M."/>
            <person name="Foster-Nyarko E."/>
            <person name="Jarju S."/>
            <person name="Secka A."/>
            <person name="Antonio M."/>
            <person name="Oren A."/>
            <person name="Chaudhuri R.R."/>
            <person name="La Ragione R."/>
            <person name="Hildebrand F."/>
            <person name="Pallen M.J."/>
        </authorList>
    </citation>
    <scope>NUCLEOTIDE SEQUENCE</scope>
    <source>
        <strain evidence="2">ChiHjej13B12-24818</strain>
    </source>
</reference>
<feature type="transmembrane region" description="Helical" evidence="1">
    <location>
        <begin position="426"/>
        <end position="451"/>
    </location>
</feature>
<feature type="transmembrane region" description="Helical" evidence="1">
    <location>
        <begin position="218"/>
        <end position="236"/>
    </location>
</feature>
<comment type="caution">
    <text evidence="2">The sequence shown here is derived from an EMBL/GenBank/DDBJ whole genome shotgun (WGS) entry which is preliminary data.</text>
</comment>
<feature type="transmembrane region" description="Helical" evidence="1">
    <location>
        <begin position="321"/>
        <end position="338"/>
    </location>
</feature>
<keyword evidence="1" id="KW-0472">Membrane</keyword>
<dbReference type="GO" id="GO:1902604">
    <property type="term" value="P:p-aminobenzoyl-glutamate transmembrane transport"/>
    <property type="evidence" value="ECO:0007669"/>
    <property type="project" value="InterPro"/>
</dbReference>
<organism evidence="2 3">
    <name type="scientific">Candidatus Brachybacterium merdavium</name>
    <dbReference type="NCBI Taxonomy" id="2838513"/>
    <lineage>
        <taxon>Bacteria</taxon>
        <taxon>Bacillati</taxon>
        <taxon>Actinomycetota</taxon>
        <taxon>Actinomycetes</taxon>
        <taxon>Micrococcales</taxon>
        <taxon>Dermabacteraceae</taxon>
        <taxon>Brachybacterium</taxon>
    </lineage>
</organism>
<sequence length="525" mass="54952">MTPSAPTDRPRLLDRALDRVERLGNRLPDPLVIFAGLFLITAVLTTVLAAFGAQAQVPGEDEPLQVRSFFSGEGLTWFTTTLGENYIGFPPLVNVLPIVLAVGIAEGSGMLSAAIRWLFGSAPRWLLPYVIALVGVNGNLMSDTSFVVIPPLAALVFAAVGRHPLAGMLGGFAAVGASFSTAMLPSPIDANFAGITTSVMGALPASVDAAPVTVVSNYWINLASSLVMVLACGFLIDRVLEPRLGRAGVPRAMAAEEDPDPAAGESADAEVSPVEKRALAWAGAVLLGLVAMIVALAVVPFSPWQKEGGGLLPDSPFMGSIVFYIVMLFSVTGIAYGIRAGTIGSGADIARQMGQGLRSMTGFLVVAFALAQFLALFEWSGVGTYLAVHGAGWLESAQWGGLPIVLAFVVLCALANLLITSGTSMWGLMAVVFVPMLALTGIEPAFVQAAFRIGDSATQIITPLNPYLIVLLGMVRRYEPSAGLGTLVARLLPFTVVFFSVWTGVLLIFWGLDLPIGPANGIRLG</sequence>
<feature type="transmembrane region" description="Helical" evidence="1">
    <location>
        <begin position="126"/>
        <end position="159"/>
    </location>
</feature>
<protein>
    <submittedName>
        <fullName evidence="2">AbgT family transporter</fullName>
    </submittedName>
</protein>
<dbReference type="Pfam" id="PF03806">
    <property type="entry name" value="ABG_transport"/>
    <property type="match status" value="1"/>
</dbReference>
<dbReference type="Proteomes" id="UP000823823">
    <property type="component" value="Unassembled WGS sequence"/>
</dbReference>
<feature type="transmembrane region" description="Helical" evidence="1">
    <location>
        <begin position="457"/>
        <end position="475"/>
    </location>
</feature>
<dbReference type="EMBL" id="DWZH01000049">
    <property type="protein sequence ID" value="HJB10213.1"/>
    <property type="molecule type" value="Genomic_DNA"/>
</dbReference>
<reference evidence="2" key="2">
    <citation type="submission" date="2021-04" db="EMBL/GenBank/DDBJ databases">
        <authorList>
            <person name="Gilroy R."/>
        </authorList>
    </citation>
    <scope>NUCLEOTIDE SEQUENCE</scope>
    <source>
        <strain evidence="2">ChiHjej13B12-24818</strain>
    </source>
</reference>
<feature type="transmembrane region" description="Helical" evidence="1">
    <location>
        <begin position="31"/>
        <end position="53"/>
    </location>
</feature>